<dbReference type="AlphaFoldDB" id="A0A2C6L1D3"/>
<reference evidence="1 2" key="1">
    <citation type="submission" date="2013-09" db="EMBL/GenBank/DDBJ databases">
        <title>Biodegradation of hydrocarbons in the deep terrestrial subsurface : characterization of a microbial consortium composed of two Desulfotomaculum species originating from a deep geological formation.</title>
        <authorList>
            <person name="Aullo T."/>
            <person name="Berlendis S."/>
            <person name="Lascourreges J.-F."/>
            <person name="Dessort D."/>
            <person name="Saint-Laurent S."/>
            <person name="Schraauwers B."/>
            <person name="Mas J."/>
            <person name="Magot M."/>
            <person name="Ranchou-Peyruse A."/>
        </authorList>
    </citation>
    <scope>NUCLEOTIDE SEQUENCE [LARGE SCALE GENOMIC DNA]</scope>
    <source>
        <strain evidence="1 2">Bs107</strain>
    </source>
</reference>
<gene>
    <name evidence="1" type="ORF">P378_20320</name>
</gene>
<protein>
    <submittedName>
        <fullName evidence="1">Uncharacterized protein</fullName>
    </submittedName>
</protein>
<keyword evidence="2" id="KW-1185">Reference proteome</keyword>
<evidence type="ECO:0000313" key="2">
    <source>
        <dbReference type="Proteomes" id="UP000222564"/>
    </source>
</evidence>
<dbReference type="EMBL" id="AWQQ01000148">
    <property type="protein sequence ID" value="PHJ36801.1"/>
    <property type="molecule type" value="Genomic_DNA"/>
</dbReference>
<sequence>MPLKEKTYALTQEFVTRFKVLNVSILCRDLLGCDISNAEGLKKAREKKLFSILCPKFVQDTAEILEKII</sequence>
<name>A0A2C6L1D3_9FIRM</name>
<dbReference type="InterPro" id="IPR010181">
    <property type="entry name" value="CGCAxxGCC_motif"/>
</dbReference>
<comment type="caution">
    <text evidence="1">The sequence shown here is derived from an EMBL/GenBank/DDBJ whole genome shotgun (WGS) entry which is preliminary data.</text>
</comment>
<accession>A0A2C6L1D3</accession>
<proteinExistence type="predicted"/>
<dbReference type="Pfam" id="PF09719">
    <property type="entry name" value="C_GCAxxG_C_C"/>
    <property type="match status" value="1"/>
</dbReference>
<organism evidence="1 2">
    <name type="scientific">Desulforamulus profundi</name>
    <dbReference type="NCBI Taxonomy" id="1383067"/>
    <lineage>
        <taxon>Bacteria</taxon>
        <taxon>Bacillati</taxon>
        <taxon>Bacillota</taxon>
        <taxon>Clostridia</taxon>
        <taxon>Eubacteriales</taxon>
        <taxon>Peptococcaceae</taxon>
        <taxon>Desulforamulus</taxon>
    </lineage>
</organism>
<dbReference type="Proteomes" id="UP000222564">
    <property type="component" value="Unassembled WGS sequence"/>
</dbReference>
<evidence type="ECO:0000313" key="1">
    <source>
        <dbReference type="EMBL" id="PHJ36801.1"/>
    </source>
</evidence>